<keyword evidence="10" id="KW-1185">Reference proteome</keyword>
<evidence type="ECO:0000256" key="2">
    <source>
        <dbReference type="ARBA" id="ARBA00022857"/>
    </source>
</evidence>
<reference evidence="9" key="1">
    <citation type="submission" date="2021-12" db="EMBL/GenBank/DDBJ databases">
        <title>Convergent genome expansion in fungi linked to evolution of root-endophyte symbiosis.</title>
        <authorList>
            <consortium name="DOE Joint Genome Institute"/>
            <person name="Ke Y.-H."/>
            <person name="Bonito G."/>
            <person name="Liao H.-L."/>
            <person name="Looney B."/>
            <person name="Rojas-Flechas A."/>
            <person name="Nash J."/>
            <person name="Hameed K."/>
            <person name="Schadt C."/>
            <person name="Martin F."/>
            <person name="Crous P.W."/>
            <person name="Miettinen O."/>
            <person name="Magnuson J.K."/>
            <person name="Labbe J."/>
            <person name="Jacobson D."/>
            <person name="Doktycz M.J."/>
            <person name="Veneault-Fourrey C."/>
            <person name="Kuo A."/>
            <person name="Mondo S."/>
            <person name="Calhoun S."/>
            <person name="Riley R."/>
            <person name="Ohm R."/>
            <person name="LaButti K."/>
            <person name="Andreopoulos B."/>
            <person name="Pangilinan J."/>
            <person name="Nolan M."/>
            <person name="Tritt A."/>
            <person name="Clum A."/>
            <person name="Lipzen A."/>
            <person name="Daum C."/>
            <person name="Barry K."/>
            <person name="Grigoriev I.V."/>
            <person name="Vilgalys R."/>
        </authorList>
    </citation>
    <scope>NUCLEOTIDE SEQUENCE</scope>
    <source>
        <strain evidence="9">PMI_201</strain>
    </source>
</reference>
<dbReference type="PROSITE" id="PS00463">
    <property type="entry name" value="ZN2_CY6_FUNGAL_1"/>
    <property type="match status" value="1"/>
</dbReference>
<keyword evidence="2" id="KW-0521">NADP</keyword>
<dbReference type="Pfam" id="PF00172">
    <property type="entry name" value="Zn_clus"/>
    <property type="match status" value="1"/>
</dbReference>
<evidence type="ECO:0000259" key="8">
    <source>
        <dbReference type="PROSITE" id="PS50048"/>
    </source>
</evidence>
<name>A0AAD4PSH3_9EURO</name>
<dbReference type="Pfam" id="PF05368">
    <property type="entry name" value="NmrA"/>
    <property type="match status" value="1"/>
</dbReference>
<gene>
    <name evidence="9" type="ORF">BGW36DRAFT_419818</name>
</gene>
<keyword evidence="3" id="KW-0560">Oxidoreductase</keyword>
<keyword evidence="4" id="KW-0805">Transcription regulation</keyword>
<dbReference type="Gene3D" id="3.40.50.720">
    <property type="entry name" value="NAD(P)-binding Rossmann-like Domain"/>
    <property type="match status" value="1"/>
</dbReference>
<dbReference type="SUPFAM" id="SSF57701">
    <property type="entry name" value="Zn2/Cys6 DNA-binding domain"/>
    <property type="match status" value="1"/>
</dbReference>
<evidence type="ECO:0000256" key="4">
    <source>
        <dbReference type="ARBA" id="ARBA00023015"/>
    </source>
</evidence>
<dbReference type="GO" id="GO:0003677">
    <property type="term" value="F:DNA binding"/>
    <property type="evidence" value="ECO:0007669"/>
    <property type="project" value="UniProtKB-KW"/>
</dbReference>
<evidence type="ECO:0000256" key="5">
    <source>
        <dbReference type="ARBA" id="ARBA00023125"/>
    </source>
</evidence>
<protein>
    <submittedName>
        <fullName evidence="9">Fungal-specific transcription factor domain-containing protein</fullName>
    </submittedName>
</protein>
<evidence type="ECO:0000256" key="6">
    <source>
        <dbReference type="ARBA" id="ARBA00023163"/>
    </source>
</evidence>
<dbReference type="InterPro" id="IPR021858">
    <property type="entry name" value="Fun_TF"/>
</dbReference>
<organism evidence="9 10">
    <name type="scientific">Talaromyces proteolyticus</name>
    <dbReference type="NCBI Taxonomy" id="1131652"/>
    <lineage>
        <taxon>Eukaryota</taxon>
        <taxon>Fungi</taxon>
        <taxon>Dikarya</taxon>
        <taxon>Ascomycota</taxon>
        <taxon>Pezizomycotina</taxon>
        <taxon>Eurotiomycetes</taxon>
        <taxon>Eurotiomycetidae</taxon>
        <taxon>Eurotiales</taxon>
        <taxon>Trichocomaceae</taxon>
        <taxon>Talaromyces</taxon>
        <taxon>Talaromyces sect. Bacilispori</taxon>
    </lineage>
</organism>
<dbReference type="CDD" id="cd00067">
    <property type="entry name" value="GAL4"/>
    <property type="match status" value="1"/>
</dbReference>
<dbReference type="GO" id="GO:0008270">
    <property type="term" value="F:zinc ion binding"/>
    <property type="evidence" value="ECO:0007669"/>
    <property type="project" value="InterPro"/>
</dbReference>
<comment type="similarity">
    <text evidence="1">Belongs to the NmrA-type oxidoreductase family. Isoflavone reductase subfamily.</text>
</comment>
<dbReference type="PROSITE" id="PS50048">
    <property type="entry name" value="ZN2_CY6_FUNGAL_2"/>
    <property type="match status" value="1"/>
</dbReference>
<proteinExistence type="inferred from homology"/>
<dbReference type="Gene3D" id="4.10.240.10">
    <property type="entry name" value="Zn(2)-C6 fungal-type DNA-binding domain"/>
    <property type="match status" value="1"/>
</dbReference>
<dbReference type="InterPro" id="IPR036291">
    <property type="entry name" value="NAD(P)-bd_dom_sf"/>
</dbReference>
<dbReference type="InterPro" id="IPR008030">
    <property type="entry name" value="NmrA-like"/>
</dbReference>
<sequence length="791" mass="88321">MSSACWTCRLRRKKCDRVRPVCTSCARLRIGCDYSRIKPEWMDGSKKQAEEAKSIQAQIRQGAATVDDKSFAVQVFPLRETPLSSSQSTNQAAFHAAISLSAYYFTRLLARDASNTLRTPCEQHVWDTWASHMDLSMQLIRRDLSDTNAGSRQTDVFHGARVLDSIVHLLIFEASMAKTGDWSLHLTAALSQLEDIFRVHGLKDGKYHLHSVLLSMQLPSIFDGIDLEYHVWSADQTSFQFSTAVLIYADIVASICLRQTPRLRHYHEAVIMKSSTRANQDNRLIYMEDYIGCYGWAFVLIGDIAALDAWKLATASEDGSDRDQLAVLGNDLKIRLYHGIENIAPATPSCEVLGKMNQADQHALITKLWLHAGLIYLSTIMHGWQLTDPAIRHNVHAALNLLKVITSNLEIRCPMWPLCVVGCMVQDDEKEELSRIMSGLPPLQSFGANKEAVSLVEAAWHRRGQLEENENPWNLADHFRFQGSITMVVVAVAGGSGNVGRTIVETLVENGEYEVIVLGRKVWAANNSVVVDYGDVAGIAEVLNQHGVHTVICTIAVLDDTSSSSQINLIRAAEQSSSVKRFIASGWGSLPDEKSPFYVFQEVSTDELRKTKLEWTRFVNGFFLDYYGAPHVKTHLPTITFAVDIASRKAALPGTGDEPVALTYSFDVARYVSAFLNLPKWEEVTYCYGEKTTWNEFVEVAEEVTGSPFEITYDPIQKLMKGEITELPAHAKELASSPFPEAIARMLLPVLGMWAAEGYFNVPVEKSLNQKFLNIKPITVREMLLQGQGPK</sequence>
<dbReference type="EMBL" id="JAJTJA010000012">
    <property type="protein sequence ID" value="KAH8691326.1"/>
    <property type="molecule type" value="Genomic_DNA"/>
</dbReference>
<keyword evidence="7" id="KW-0539">Nucleus</keyword>
<dbReference type="GeneID" id="70249762"/>
<dbReference type="AlphaFoldDB" id="A0AAD4PSH3"/>
<dbReference type="InterPro" id="IPR051609">
    <property type="entry name" value="NmrA/Isoflavone_reductase-like"/>
</dbReference>
<dbReference type="InterPro" id="IPR001138">
    <property type="entry name" value="Zn2Cys6_DnaBD"/>
</dbReference>
<comment type="caution">
    <text evidence="9">The sequence shown here is derived from an EMBL/GenBank/DDBJ whole genome shotgun (WGS) entry which is preliminary data.</text>
</comment>
<evidence type="ECO:0000256" key="3">
    <source>
        <dbReference type="ARBA" id="ARBA00023002"/>
    </source>
</evidence>
<evidence type="ECO:0000313" key="10">
    <source>
        <dbReference type="Proteomes" id="UP001201262"/>
    </source>
</evidence>
<dbReference type="InterPro" id="IPR036864">
    <property type="entry name" value="Zn2-C6_fun-type_DNA-bd_sf"/>
</dbReference>
<dbReference type="Proteomes" id="UP001201262">
    <property type="component" value="Unassembled WGS sequence"/>
</dbReference>
<dbReference type="GO" id="GO:0000981">
    <property type="term" value="F:DNA-binding transcription factor activity, RNA polymerase II-specific"/>
    <property type="evidence" value="ECO:0007669"/>
    <property type="project" value="InterPro"/>
</dbReference>
<dbReference type="Pfam" id="PF11951">
    <property type="entry name" value="Fungal_trans_2"/>
    <property type="match status" value="1"/>
</dbReference>
<feature type="domain" description="Zn(2)-C6 fungal-type" evidence="8">
    <location>
        <begin position="4"/>
        <end position="34"/>
    </location>
</feature>
<evidence type="ECO:0000256" key="1">
    <source>
        <dbReference type="ARBA" id="ARBA00005725"/>
    </source>
</evidence>
<accession>A0AAD4PSH3</accession>
<keyword evidence="6" id="KW-0804">Transcription</keyword>
<keyword evidence="5" id="KW-0238">DNA-binding</keyword>
<dbReference type="SMART" id="SM00066">
    <property type="entry name" value="GAL4"/>
    <property type="match status" value="1"/>
</dbReference>
<evidence type="ECO:0000313" key="9">
    <source>
        <dbReference type="EMBL" id="KAH8691326.1"/>
    </source>
</evidence>
<dbReference type="SUPFAM" id="SSF51735">
    <property type="entry name" value="NAD(P)-binding Rossmann-fold domains"/>
    <property type="match status" value="1"/>
</dbReference>
<dbReference type="PANTHER" id="PTHR47706">
    <property type="entry name" value="NMRA-LIKE FAMILY PROTEIN"/>
    <property type="match status" value="1"/>
</dbReference>
<evidence type="ECO:0000256" key="7">
    <source>
        <dbReference type="ARBA" id="ARBA00023242"/>
    </source>
</evidence>
<dbReference type="PANTHER" id="PTHR47706:SF4">
    <property type="entry name" value="NMRA-LIKE DOMAIN-CONTAINING PROTEIN"/>
    <property type="match status" value="1"/>
</dbReference>
<dbReference type="GO" id="GO:0016491">
    <property type="term" value="F:oxidoreductase activity"/>
    <property type="evidence" value="ECO:0007669"/>
    <property type="project" value="UniProtKB-KW"/>
</dbReference>
<dbReference type="RefSeq" id="XP_046067418.1">
    <property type="nucleotide sequence ID" value="XM_046219475.1"/>
</dbReference>